<proteinExistence type="predicted"/>
<protein>
    <submittedName>
        <fullName evidence="1">Uncharacterized protein</fullName>
    </submittedName>
</protein>
<name>M1WZH6_9NOST</name>
<dbReference type="Proteomes" id="UP000053051">
    <property type="component" value="Unassembled WGS sequence"/>
</dbReference>
<dbReference type="RefSeq" id="WP_008232681.1">
    <property type="nucleotide sequence ID" value="NZ_CAIY01000027.1"/>
</dbReference>
<dbReference type="AlphaFoldDB" id="M1WZH6"/>
<comment type="caution">
    <text evidence="1">The sequence shown here is derived from an EMBL/GenBank/DDBJ whole genome shotgun (WGS) entry which is preliminary data.</text>
</comment>
<keyword evidence="2" id="KW-1185">Reference proteome</keyword>
<dbReference type="OrthoDB" id="514445at2"/>
<organism evidence="1 2">
    <name type="scientific">Richelia intracellularis HH01</name>
    <dbReference type="NCBI Taxonomy" id="1165094"/>
    <lineage>
        <taxon>Bacteria</taxon>
        <taxon>Bacillati</taxon>
        <taxon>Cyanobacteriota</taxon>
        <taxon>Cyanophyceae</taxon>
        <taxon>Nostocales</taxon>
        <taxon>Nostocaceae</taxon>
        <taxon>Richelia</taxon>
    </lineage>
</organism>
<sequence>MLQSIGIDPSEVIYNGNQITNASDKTLGYIEANGLDPFRRIISNIIRVCWRAPNRGW</sequence>
<evidence type="ECO:0000313" key="1">
    <source>
        <dbReference type="EMBL" id="CCH66813.1"/>
    </source>
</evidence>
<dbReference type="EMBL" id="CAIY01000027">
    <property type="protein sequence ID" value="CCH66813.1"/>
    <property type="molecule type" value="Genomic_DNA"/>
</dbReference>
<gene>
    <name evidence="1" type="ORF">RINTHH_6580</name>
</gene>
<reference evidence="2" key="2">
    <citation type="submission" date="2016-01" db="EMBL/GenBank/DDBJ databases">
        <title>Diatom-associated endosymboitic cyanobacterium lacks core nitrogen metabolism enzymes.</title>
        <authorList>
            <person name="Hilton J.A."/>
            <person name="Foster R.A."/>
            <person name="Tripp H.J."/>
            <person name="Carter B.J."/>
            <person name="Zehr J.P."/>
            <person name="Villareal T.A."/>
        </authorList>
    </citation>
    <scope>NUCLEOTIDE SEQUENCE [LARGE SCALE GENOMIC DNA]</scope>
    <source>
        <strain evidence="2">HH01</strain>
    </source>
</reference>
<evidence type="ECO:0000313" key="2">
    <source>
        <dbReference type="Proteomes" id="UP000053051"/>
    </source>
</evidence>
<reference evidence="1 2" key="1">
    <citation type="submission" date="2012-05" db="EMBL/GenBank/DDBJ databases">
        <authorList>
            <person name="Hilton J."/>
        </authorList>
    </citation>
    <scope>NUCLEOTIDE SEQUENCE [LARGE SCALE GENOMIC DNA]</scope>
    <source>
        <strain evidence="1 2">HH01</strain>
    </source>
</reference>
<accession>M1WZH6</accession>